<protein>
    <submittedName>
        <fullName evidence="3">Ribonuclease H-like domain-containing protein</fullName>
    </submittedName>
</protein>
<evidence type="ECO:0000259" key="2">
    <source>
        <dbReference type="Pfam" id="PF13976"/>
    </source>
</evidence>
<evidence type="ECO:0000256" key="1">
    <source>
        <dbReference type="SAM" id="MobiDB-lite"/>
    </source>
</evidence>
<accession>A0ABQ5J2K1</accession>
<feature type="compositionally biased region" description="Low complexity" evidence="1">
    <location>
        <begin position="164"/>
        <end position="178"/>
    </location>
</feature>
<feature type="region of interest" description="Disordered" evidence="1">
    <location>
        <begin position="85"/>
        <end position="104"/>
    </location>
</feature>
<evidence type="ECO:0000313" key="4">
    <source>
        <dbReference type="Proteomes" id="UP001151760"/>
    </source>
</evidence>
<organism evidence="3 4">
    <name type="scientific">Tanacetum coccineum</name>
    <dbReference type="NCBI Taxonomy" id="301880"/>
    <lineage>
        <taxon>Eukaryota</taxon>
        <taxon>Viridiplantae</taxon>
        <taxon>Streptophyta</taxon>
        <taxon>Embryophyta</taxon>
        <taxon>Tracheophyta</taxon>
        <taxon>Spermatophyta</taxon>
        <taxon>Magnoliopsida</taxon>
        <taxon>eudicotyledons</taxon>
        <taxon>Gunneridae</taxon>
        <taxon>Pentapetalae</taxon>
        <taxon>asterids</taxon>
        <taxon>campanulids</taxon>
        <taxon>Asterales</taxon>
        <taxon>Asteraceae</taxon>
        <taxon>Asteroideae</taxon>
        <taxon>Anthemideae</taxon>
        <taxon>Anthemidinae</taxon>
        <taxon>Tanacetum</taxon>
    </lineage>
</organism>
<name>A0ABQ5J2K1_9ASTR</name>
<dbReference type="Pfam" id="PF13976">
    <property type="entry name" value="gag_pre-integrs"/>
    <property type="match status" value="1"/>
</dbReference>
<feature type="domain" description="GAG-pre-integrase" evidence="2">
    <location>
        <begin position="400"/>
        <end position="437"/>
    </location>
</feature>
<proteinExistence type="predicted"/>
<keyword evidence="4" id="KW-1185">Reference proteome</keyword>
<dbReference type="Proteomes" id="UP001151760">
    <property type="component" value="Unassembled WGS sequence"/>
</dbReference>
<comment type="caution">
    <text evidence="3">The sequence shown here is derived from an EMBL/GenBank/DDBJ whole genome shotgun (WGS) entry which is preliminary data.</text>
</comment>
<sequence length="512" mass="57573">MRTQSHGVDSLSFDDLYNNLRVFESDVKGSTASSSSQNVAFVSENTSSTNDVSTAYCVPNTSGQNSSFTRRLGILLESAESRKSRQQEEVAFGIQEPRMGSQNWTEEDSKAMVTIDGECIDWTNHSEDEDYAFDGLHNSTQTLRHISLGLKKVEAQFVSHSTRTTWTQTSESESQSSEFDTCESNISTEPSELVFEPVVNESNIACQPKVWSDAPIIEEYESDSEDDLNHLIRDCDFHEKRMARKAELNNGWNNVQRVNKQNQFVPSAVLTRTGKIPVSTARARSTKILVQLGKVLTDRHEYWLGKMGNDVKSSAGCNGDHKDTTGHIISNTMVDQSLNLLHFQRIITRALKNKGNCYIVDVPRHMTGNKAYLLNFKTLMWSVVLEVVRLITGGLACLIAKATTDESNKWHRRLGHVNFKNLNKLVKENLVRGLPSKIFKMATLVLVVRKESLSLRPPVCSFMLCDLDFEPLSLSLSSLPSCDLMSLTNMLILLHYLESFISEFAEVFVFKS</sequence>
<gene>
    <name evidence="3" type="ORF">Tco_1122103</name>
</gene>
<dbReference type="EMBL" id="BQNB010021367">
    <property type="protein sequence ID" value="GJU05673.1"/>
    <property type="molecule type" value="Genomic_DNA"/>
</dbReference>
<reference evidence="3" key="1">
    <citation type="journal article" date="2022" name="Int. J. Mol. Sci.">
        <title>Draft Genome of Tanacetum Coccineum: Genomic Comparison of Closely Related Tanacetum-Family Plants.</title>
        <authorList>
            <person name="Yamashiro T."/>
            <person name="Shiraishi A."/>
            <person name="Nakayama K."/>
            <person name="Satake H."/>
        </authorList>
    </citation>
    <scope>NUCLEOTIDE SEQUENCE</scope>
</reference>
<dbReference type="InterPro" id="IPR025724">
    <property type="entry name" value="GAG-pre-integrase_dom"/>
</dbReference>
<feature type="region of interest" description="Disordered" evidence="1">
    <location>
        <begin position="164"/>
        <end position="183"/>
    </location>
</feature>
<evidence type="ECO:0000313" key="3">
    <source>
        <dbReference type="EMBL" id="GJU05673.1"/>
    </source>
</evidence>
<reference evidence="3" key="2">
    <citation type="submission" date="2022-01" db="EMBL/GenBank/DDBJ databases">
        <authorList>
            <person name="Yamashiro T."/>
            <person name="Shiraishi A."/>
            <person name="Satake H."/>
            <person name="Nakayama K."/>
        </authorList>
    </citation>
    <scope>NUCLEOTIDE SEQUENCE</scope>
</reference>